<gene>
    <name evidence="3" type="ORF">MPAN_008890</name>
</gene>
<evidence type="ECO:0000313" key="4">
    <source>
        <dbReference type="Proteomes" id="UP000620133"/>
    </source>
</evidence>
<organism evidence="3 4">
    <name type="scientific">Mariniplasma anaerobium</name>
    <dbReference type="NCBI Taxonomy" id="2735436"/>
    <lineage>
        <taxon>Bacteria</taxon>
        <taxon>Bacillati</taxon>
        <taxon>Mycoplasmatota</taxon>
        <taxon>Mollicutes</taxon>
        <taxon>Acholeplasmatales</taxon>
        <taxon>Acholeplasmataceae</taxon>
        <taxon>Mariniplasma</taxon>
    </lineage>
</organism>
<dbReference type="EMBL" id="AP024412">
    <property type="protein sequence ID" value="BCR35996.1"/>
    <property type="molecule type" value="Genomic_DNA"/>
</dbReference>
<dbReference type="KEGG" id="manr:MPAN_008890"/>
<dbReference type="Proteomes" id="UP000620133">
    <property type="component" value="Chromosome"/>
</dbReference>
<accession>A0A7U9XX95</accession>
<sequence>MFKKLSRPTKWLVSLLLVVLLASFFASLVQNSFFSVKVDKISFETENGELAGYLYTPRGVDEDNPAPAVVLTHGYLNNSEMQEIGAIELSKRGYVVLAFDMYDHGDSVWETPAAFNFFVKSVYDAVQYMYEQDYVLKDSLGNGMIGVSGHSMGGFSSEYAVLFDEMDFATNGYRKIAASLAVGADFRYVAPGASDLFATRSSGVIAAHYDQFFFDNVTPGEDGSVRYKDYTTDPVGLDFLGRTVEGSATAGAFYSKDGGQRVIYTPDETHPQNTWSLESGAYTIGFFEKAFDYQLDLYGLGTLESYDIQTGSTTQTWWLKEAFTLVGLVALFAMIVPAFMLVTTLPVFNKVYANGVELTQDDVLPVSKEKKYLKGLIVIISLLLSFYFLKPLMDRSAELDTLATAMYYIIAGAVVVILAVWVAATIATGLEAKKDNMIKVAQKATLSSVVVIFVALAFRFLLTNTQLFTNVYFWSAPSVNTIVYWAIGSAGLILLVVMGTTPMFNQGEVVENPYGLKASYKQVGASILTALVLAFGLLFVVAIVGWVFLTDFRFYTYAIQIFNSQQFVAALRYIPLFFIYYFAAGITVFVNTKNIKGWLGDVFAAVILAGPVLIFLVYQYSVLYNTGVAAYPTFSLSAILTVGLIPTLSVAGILMRRISQKTGNIWTGVIFSSVFFTIITLANTVVYLLTIG</sequence>
<protein>
    <recommendedName>
        <fullName evidence="2">AB hydrolase-1 domain-containing protein</fullName>
    </recommendedName>
</protein>
<reference evidence="3" key="1">
    <citation type="submission" date="2021-01" db="EMBL/GenBank/DDBJ databases">
        <title>Draft genome sequence of Acholeplasmataceae bacterium strain Mahy22.</title>
        <authorList>
            <person name="Watanabe M."/>
            <person name="Kojima H."/>
            <person name="Fukui M."/>
        </authorList>
    </citation>
    <scope>NUCLEOTIDE SEQUENCE</scope>
    <source>
        <strain evidence="3">Mahy22</strain>
    </source>
</reference>
<name>A0A7U9XX95_9MOLU</name>
<evidence type="ECO:0000256" key="1">
    <source>
        <dbReference type="ARBA" id="ARBA00038115"/>
    </source>
</evidence>
<dbReference type="Gene3D" id="3.40.50.1820">
    <property type="entry name" value="alpha/beta hydrolase"/>
    <property type="match status" value="1"/>
</dbReference>
<dbReference type="Pfam" id="PF00561">
    <property type="entry name" value="Abhydrolase_1"/>
    <property type="match status" value="1"/>
</dbReference>
<comment type="similarity">
    <text evidence="1">Belongs to the AB hydrolase superfamily. FUS2 hydrolase family.</text>
</comment>
<dbReference type="SUPFAM" id="SSF53474">
    <property type="entry name" value="alpha/beta-Hydrolases"/>
    <property type="match status" value="1"/>
</dbReference>
<dbReference type="InterPro" id="IPR000073">
    <property type="entry name" value="AB_hydrolase_1"/>
</dbReference>
<dbReference type="RefSeq" id="WP_176239839.1">
    <property type="nucleotide sequence ID" value="NZ_AP024412.1"/>
</dbReference>
<dbReference type="InterPro" id="IPR029058">
    <property type="entry name" value="AB_hydrolase_fold"/>
</dbReference>
<feature type="domain" description="AB hydrolase-1" evidence="2">
    <location>
        <begin position="67"/>
        <end position="156"/>
    </location>
</feature>
<dbReference type="AlphaFoldDB" id="A0A7U9XX95"/>
<dbReference type="InterPro" id="IPR050261">
    <property type="entry name" value="FrsA_esterase"/>
</dbReference>
<proteinExistence type="inferred from homology"/>
<evidence type="ECO:0000259" key="2">
    <source>
        <dbReference type="Pfam" id="PF00561"/>
    </source>
</evidence>
<dbReference type="PANTHER" id="PTHR22946">
    <property type="entry name" value="DIENELACTONE HYDROLASE DOMAIN-CONTAINING PROTEIN-RELATED"/>
    <property type="match status" value="1"/>
</dbReference>
<keyword evidence="4" id="KW-1185">Reference proteome</keyword>
<evidence type="ECO:0000313" key="3">
    <source>
        <dbReference type="EMBL" id="BCR35996.1"/>
    </source>
</evidence>